<reference evidence="10" key="1">
    <citation type="submission" date="2022-07" db="EMBL/GenBank/DDBJ databases">
        <title>Prevotella copri.</title>
        <authorList>
            <person name="Yang C."/>
        </authorList>
    </citation>
    <scope>NUCLEOTIDE SEQUENCE</scope>
    <source>
        <strain evidence="10">HF88</strain>
    </source>
</reference>
<dbReference type="EMBL" id="JANDXR010000004">
    <property type="protein sequence ID" value="MCP9501036.1"/>
    <property type="molecule type" value="Genomic_DNA"/>
</dbReference>
<dbReference type="RefSeq" id="WP_234563997.1">
    <property type="nucleotide sequence ID" value="NZ_JAJTTD010000004.1"/>
</dbReference>
<dbReference type="GO" id="GO:0005829">
    <property type="term" value="C:cytosol"/>
    <property type="evidence" value="ECO:0007669"/>
    <property type="project" value="TreeGrafter"/>
</dbReference>
<dbReference type="GO" id="GO:0006730">
    <property type="term" value="P:one-carbon metabolic process"/>
    <property type="evidence" value="ECO:0007669"/>
    <property type="project" value="UniProtKB-KW"/>
</dbReference>
<evidence type="ECO:0000256" key="5">
    <source>
        <dbReference type="ARBA" id="ARBA00022857"/>
    </source>
</evidence>
<accession>A0AAW5HYM9</accession>
<evidence type="ECO:0000256" key="1">
    <source>
        <dbReference type="ARBA" id="ARBA00004903"/>
    </source>
</evidence>
<comment type="similarity">
    <text evidence="2 8">Belongs to the dihydrofolate reductase family.</text>
</comment>
<name>A0AAW5HYM9_9BACT</name>
<evidence type="ECO:0000256" key="4">
    <source>
        <dbReference type="ARBA" id="ARBA00022563"/>
    </source>
</evidence>
<dbReference type="GO" id="GO:0046452">
    <property type="term" value="P:dihydrofolate metabolic process"/>
    <property type="evidence" value="ECO:0007669"/>
    <property type="project" value="TreeGrafter"/>
</dbReference>
<dbReference type="PANTHER" id="PTHR48069:SF3">
    <property type="entry name" value="DIHYDROFOLATE REDUCTASE"/>
    <property type="match status" value="1"/>
</dbReference>
<comment type="catalytic activity">
    <reaction evidence="8">
        <text>(6S)-5,6,7,8-tetrahydrofolate + NADP(+) = 7,8-dihydrofolate + NADPH + H(+)</text>
        <dbReference type="Rhea" id="RHEA:15009"/>
        <dbReference type="ChEBI" id="CHEBI:15378"/>
        <dbReference type="ChEBI" id="CHEBI:57451"/>
        <dbReference type="ChEBI" id="CHEBI:57453"/>
        <dbReference type="ChEBI" id="CHEBI:57783"/>
        <dbReference type="ChEBI" id="CHEBI:58349"/>
        <dbReference type="EC" id="1.5.1.3"/>
    </reaction>
</comment>
<evidence type="ECO:0000313" key="11">
    <source>
        <dbReference type="Proteomes" id="UP001206014"/>
    </source>
</evidence>
<dbReference type="Proteomes" id="UP001206014">
    <property type="component" value="Unassembled WGS sequence"/>
</dbReference>
<dbReference type="InterPro" id="IPR012259">
    <property type="entry name" value="DHFR"/>
</dbReference>
<keyword evidence="6 8" id="KW-0560">Oxidoreductase</keyword>
<keyword evidence="5 8" id="KW-0521">NADP</keyword>
<evidence type="ECO:0000256" key="7">
    <source>
        <dbReference type="ARBA" id="ARBA00025067"/>
    </source>
</evidence>
<protein>
    <recommendedName>
        <fullName evidence="3 8">Dihydrofolate reductase</fullName>
        <ecNumber evidence="3 8">1.5.1.3</ecNumber>
    </recommendedName>
</protein>
<sequence length="190" mass="21139">MLSIIACISKVHRAIGYKNRLLYAIPSDMTRFRMLTTGHTIIMGRKTFESLPNGALPNRRNIVISKTKEQITGCEVYSSLEEALAARKEEVGSKEAAASKEAIGSKEAAASKEAIGSKEASDECFIIGGASIYEQALPFADKLYLTIVEKEPEHADTFFPEINPAEWEVTEKEMRNENGLPFTFLTLYRK</sequence>
<dbReference type="Pfam" id="PF00186">
    <property type="entry name" value="DHFR_1"/>
    <property type="match status" value="1"/>
</dbReference>
<dbReference type="PIRSF" id="PIRSF000194">
    <property type="entry name" value="DHFR"/>
    <property type="match status" value="1"/>
</dbReference>
<dbReference type="InterPro" id="IPR024072">
    <property type="entry name" value="DHFR-like_dom_sf"/>
</dbReference>
<organism evidence="10 11">
    <name type="scientific">Segatella copri</name>
    <dbReference type="NCBI Taxonomy" id="165179"/>
    <lineage>
        <taxon>Bacteria</taxon>
        <taxon>Pseudomonadati</taxon>
        <taxon>Bacteroidota</taxon>
        <taxon>Bacteroidia</taxon>
        <taxon>Bacteroidales</taxon>
        <taxon>Prevotellaceae</taxon>
        <taxon>Segatella</taxon>
    </lineage>
</organism>
<dbReference type="PROSITE" id="PS51330">
    <property type="entry name" value="DHFR_2"/>
    <property type="match status" value="1"/>
</dbReference>
<comment type="pathway">
    <text evidence="1 8">Cofactor biosynthesis; tetrahydrofolate biosynthesis; 5,6,7,8-tetrahydrofolate from 7,8-dihydrofolate: step 1/1.</text>
</comment>
<dbReference type="EC" id="1.5.1.3" evidence="3 8"/>
<dbReference type="GO" id="GO:0046655">
    <property type="term" value="P:folic acid metabolic process"/>
    <property type="evidence" value="ECO:0007669"/>
    <property type="project" value="TreeGrafter"/>
</dbReference>
<dbReference type="InterPro" id="IPR001796">
    <property type="entry name" value="DHFR_dom"/>
</dbReference>
<feature type="domain" description="DHFR" evidence="9">
    <location>
        <begin position="1"/>
        <end position="189"/>
    </location>
</feature>
<keyword evidence="4 8" id="KW-0554">One-carbon metabolism</keyword>
<dbReference type="GO" id="GO:0046654">
    <property type="term" value="P:tetrahydrofolate biosynthetic process"/>
    <property type="evidence" value="ECO:0007669"/>
    <property type="project" value="InterPro"/>
</dbReference>
<dbReference type="Gene3D" id="3.40.430.10">
    <property type="entry name" value="Dihydrofolate Reductase, subunit A"/>
    <property type="match status" value="1"/>
</dbReference>
<evidence type="ECO:0000256" key="8">
    <source>
        <dbReference type="PIRNR" id="PIRNR000194"/>
    </source>
</evidence>
<evidence type="ECO:0000256" key="6">
    <source>
        <dbReference type="ARBA" id="ARBA00023002"/>
    </source>
</evidence>
<dbReference type="SUPFAM" id="SSF53597">
    <property type="entry name" value="Dihydrofolate reductase-like"/>
    <property type="match status" value="1"/>
</dbReference>
<dbReference type="GO" id="GO:0050661">
    <property type="term" value="F:NADP binding"/>
    <property type="evidence" value="ECO:0007669"/>
    <property type="project" value="InterPro"/>
</dbReference>
<comment type="function">
    <text evidence="7 8">Key enzyme in folate metabolism. Catalyzes an essential reaction for de novo glycine and purine synthesis, and for DNA precursor synthesis.</text>
</comment>
<proteinExistence type="inferred from homology"/>
<dbReference type="PANTHER" id="PTHR48069">
    <property type="entry name" value="DIHYDROFOLATE REDUCTASE"/>
    <property type="match status" value="1"/>
</dbReference>
<gene>
    <name evidence="10" type="ORF">NND11_05650</name>
</gene>
<comment type="caution">
    <text evidence="10">The sequence shown here is derived from an EMBL/GenBank/DDBJ whole genome shotgun (WGS) entry which is preliminary data.</text>
</comment>
<dbReference type="CDD" id="cd00209">
    <property type="entry name" value="DHFR"/>
    <property type="match status" value="1"/>
</dbReference>
<evidence type="ECO:0000313" key="10">
    <source>
        <dbReference type="EMBL" id="MCP9501036.1"/>
    </source>
</evidence>
<evidence type="ECO:0000259" key="9">
    <source>
        <dbReference type="PROSITE" id="PS51330"/>
    </source>
</evidence>
<evidence type="ECO:0000256" key="3">
    <source>
        <dbReference type="ARBA" id="ARBA00012856"/>
    </source>
</evidence>
<evidence type="ECO:0000256" key="2">
    <source>
        <dbReference type="ARBA" id="ARBA00009539"/>
    </source>
</evidence>
<dbReference type="AlphaFoldDB" id="A0AAW5HYM9"/>
<dbReference type="GO" id="GO:0004146">
    <property type="term" value="F:dihydrofolate reductase activity"/>
    <property type="evidence" value="ECO:0007669"/>
    <property type="project" value="UniProtKB-EC"/>
</dbReference>